<protein>
    <recommendedName>
        <fullName evidence="4">Peptidase A1 domain-containing protein</fullName>
    </recommendedName>
</protein>
<proteinExistence type="inferred from homology"/>
<dbReference type="Pfam" id="PF00026">
    <property type="entry name" value="Asp"/>
    <property type="match status" value="1"/>
</dbReference>
<keyword evidence="6" id="KW-1185">Reference proteome</keyword>
<evidence type="ECO:0000259" key="4">
    <source>
        <dbReference type="PROSITE" id="PS51767"/>
    </source>
</evidence>
<feature type="chain" id="PRO_5046304325" description="Peptidase A1 domain-containing protein" evidence="3">
    <location>
        <begin position="22"/>
        <end position="404"/>
    </location>
</feature>
<sequence>MRTAVRAVATSIVAMLQLAVAAPLGIPQANASFPILLTDFFNRTDNQWYADILVGTPPQEFTVLIDTDFPYLMLPASNCSTCGDHTLFDAALSSTFSVSSGTPINPQFSTGVDAMPLSQFEGATCYLNADTVDFVGLQVENQPLLLCDSYAPTLNDMPIDGILGMAPPNDTTVKSLYWNLYDSGIFQVPEFGLYLAQDTSGAAEMSLGGLDADMYNGNLQYTRLSDDASGKPSGWVVDQQSVSVGSSSSKKSVLPLGQPQQQQGKRDGGPPAWAVLDTGTAFIQGLDKDTVATFYAQISSDIRMIDPAGAWGADCGTLDRVATAITFTLGPQSVAITRTVPKEAFNLGEYPGQNGTCQAVVSSPGVPGFSDGSSPIWILGSPLLKQYYTAWDGISGVVGWGERY</sequence>
<accession>A0ABR1QL30</accession>
<evidence type="ECO:0000313" key="6">
    <source>
        <dbReference type="Proteomes" id="UP001391051"/>
    </source>
</evidence>
<dbReference type="Proteomes" id="UP001391051">
    <property type="component" value="Unassembled WGS sequence"/>
</dbReference>
<dbReference type="InterPro" id="IPR001461">
    <property type="entry name" value="Aspartic_peptidase_A1"/>
</dbReference>
<dbReference type="InterPro" id="IPR033121">
    <property type="entry name" value="PEPTIDASE_A1"/>
</dbReference>
<dbReference type="EMBL" id="JAQQWE010000003">
    <property type="protein sequence ID" value="KAK7959057.1"/>
    <property type="molecule type" value="Genomic_DNA"/>
</dbReference>
<name>A0ABR1QL30_9PEZI</name>
<feature type="signal peptide" evidence="3">
    <location>
        <begin position="1"/>
        <end position="21"/>
    </location>
</feature>
<feature type="region of interest" description="Disordered" evidence="2">
    <location>
        <begin position="246"/>
        <end position="271"/>
    </location>
</feature>
<evidence type="ECO:0000313" key="5">
    <source>
        <dbReference type="EMBL" id="KAK7959057.1"/>
    </source>
</evidence>
<dbReference type="InterPro" id="IPR034164">
    <property type="entry name" value="Pepsin-like_dom"/>
</dbReference>
<feature type="compositionally biased region" description="Low complexity" evidence="2">
    <location>
        <begin position="246"/>
        <end position="263"/>
    </location>
</feature>
<evidence type="ECO:0000256" key="1">
    <source>
        <dbReference type="ARBA" id="ARBA00007447"/>
    </source>
</evidence>
<dbReference type="PANTHER" id="PTHR47966:SF51">
    <property type="entry name" value="BETA-SITE APP-CLEAVING ENZYME, ISOFORM A-RELATED"/>
    <property type="match status" value="1"/>
</dbReference>
<comment type="caution">
    <text evidence="5">The sequence shown here is derived from an EMBL/GenBank/DDBJ whole genome shotgun (WGS) entry which is preliminary data.</text>
</comment>
<gene>
    <name evidence="5" type="ORF">PG986_003911</name>
</gene>
<keyword evidence="3" id="KW-0732">Signal</keyword>
<dbReference type="GeneID" id="92073195"/>
<evidence type="ECO:0000256" key="2">
    <source>
        <dbReference type="SAM" id="MobiDB-lite"/>
    </source>
</evidence>
<dbReference type="PROSITE" id="PS51767">
    <property type="entry name" value="PEPTIDASE_A1"/>
    <property type="match status" value="1"/>
</dbReference>
<dbReference type="RefSeq" id="XP_066702760.1">
    <property type="nucleotide sequence ID" value="XM_066840133.1"/>
</dbReference>
<dbReference type="PRINTS" id="PR00792">
    <property type="entry name" value="PEPSIN"/>
</dbReference>
<organism evidence="5 6">
    <name type="scientific">Apiospora aurea</name>
    <dbReference type="NCBI Taxonomy" id="335848"/>
    <lineage>
        <taxon>Eukaryota</taxon>
        <taxon>Fungi</taxon>
        <taxon>Dikarya</taxon>
        <taxon>Ascomycota</taxon>
        <taxon>Pezizomycotina</taxon>
        <taxon>Sordariomycetes</taxon>
        <taxon>Xylariomycetidae</taxon>
        <taxon>Amphisphaeriales</taxon>
        <taxon>Apiosporaceae</taxon>
        <taxon>Apiospora</taxon>
    </lineage>
</organism>
<dbReference type="InterPro" id="IPR021109">
    <property type="entry name" value="Peptidase_aspartic_dom_sf"/>
</dbReference>
<evidence type="ECO:0000256" key="3">
    <source>
        <dbReference type="SAM" id="SignalP"/>
    </source>
</evidence>
<dbReference type="CDD" id="cd05471">
    <property type="entry name" value="pepsin_like"/>
    <property type="match status" value="1"/>
</dbReference>
<feature type="domain" description="Peptidase A1" evidence="4">
    <location>
        <begin position="48"/>
        <end position="401"/>
    </location>
</feature>
<comment type="similarity">
    <text evidence="1">Belongs to the peptidase A1 family.</text>
</comment>
<dbReference type="SUPFAM" id="SSF50630">
    <property type="entry name" value="Acid proteases"/>
    <property type="match status" value="1"/>
</dbReference>
<reference evidence="5 6" key="1">
    <citation type="submission" date="2023-01" db="EMBL/GenBank/DDBJ databases">
        <title>Analysis of 21 Apiospora genomes using comparative genomics revels a genus with tremendous synthesis potential of carbohydrate active enzymes and secondary metabolites.</title>
        <authorList>
            <person name="Sorensen T."/>
        </authorList>
    </citation>
    <scope>NUCLEOTIDE SEQUENCE [LARGE SCALE GENOMIC DNA]</scope>
    <source>
        <strain evidence="5 6">CBS 24483</strain>
    </source>
</reference>
<dbReference type="PANTHER" id="PTHR47966">
    <property type="entry name" value="BETA-SITE APP-CLEAVING ENZYME, ISOFORM A-RELATED"/>
    <property type="match status" value="1"/>
</dbReference>
<dbReference type="Gene3D" id="2.40.70.10">
    <property type="entry name" value="Acid Proteases"/>
    <property type="match status" value="2"/>
</dbReference>